<protein>
    <submittedName>
        <fullName evidence="2">Uncharacterized protein</fullName>
    </submittedName>
</protein>
<keyword evidence="3" id="KW-1185">Reference proteome</keyword>
<evidence type="ECO:0000313" key="2">
    <source>
        <dbReference type="EMBL" id="KAK3803475.1"/>
    </source>
</evidence>
<gene>
    <name evidence="2" type="ORF">RRG08_037788</name>
</gene>
<sequence length="112" mass="12406">MALASSQFQEFVVQSEFGETSLPAATQGKGGKQKGKLPKRSDGSFSDSSNSFIRQQSAMIFRSKTCEEEAVSRTWHSWPRCVENRTSPGASSEIDCSRQIKEHTAIDSKTRD</sequence>
<evidence type="ECO:0000256" key="1">
    <source>
        <dbReference type="SAM" id="MobiDB-lite"/>
    </source>
</evidence>
<dbReference type="AlphaFoldDB" id="A0AAE1EE44"/>
<name>A0AAE1EE44_9GAST</name>
<evidence type="ECO:0000313" key="3">
    <source>
        <dbReference type="Proteomes" id="UP001283361"/>
    </source>
</evidence>
<reference evidence="2" key="1">
    <citation type="journal article" date="2023" name="G3 (Bethesda)">
        <title>A reference genome for the long-term kleptoplast-retaining sea slug Elysia crispata morphotype clarki.</title>
        <authorList>
            <person name="Eastman K.E."/>
            <person name="Pendleton A.L."/>
            <person name="Shaikh M.A."/>
            <person name="Suttiyut T."/>
            <person name="Ogas R."/>
            <person name="Tomko P."/>
            <person name="Gavelis G."/>
            <person name="Widhalm J.R."/>
            <person name="Wisecaver J.H."/>
        </authorList>
    </citation>
    <scope>NUCLEOTIDE SEQUENCE</scope>
    <source>
        <strain evidence="2">ECLA1</strain>
    </source>
</reference>
<dbReference type="EMBL" id="JAWDGP010000122">
    <property type="protein sequence ID" value="KAK3803475.1"/>
    <property type="molecule type" value="Genomic_DNA"/>
</dbReference>
<proteinExistence type="predicted"/>
<feature type="region of interest" description="Disordered" evidence="1">
    <location>
        <begin position="19"/>
        <end position="51"/>
    </location>
</feature>
<accession>A0AAE1EE44</accession>
<organism evidence="2 3">
    <name type="scientific">Elysia crispata</name>
    <name type="common">lettuce slug</name>
    <dbReference type="NCBI Taxonomy" id="231223"/>
    <lineage>
        <taxon>Eukaryota</taxon>
        <taxon>Metazoa</taxon>
        <taxon>Spiralia</taxon>
        <taxon>Lophotrochozoa</taxon>
        <taxon>Mollusca</taxon>
        <taxon>Gastropoda</taxon>
        <taxon>Heterobranchia</taxon>
        <taxon>Euthyneura</taxon>
        <taxon>Panpulmonata</taxon>
        <taxon>Sacoglossa</taxon>
        <taxon>Placobranchoidea</taxon>
        <taxon>Plakobranchidae</taxon>
        <taxon>Elysia</taxon>
    </lineage>
</organism>
<dbReference type="Proteomes" id="UP001283361">
    <property type="component" value="Unassembled WGS sequence"/>
</dbReference>
<feature type="compositionally biased region" description="Basic and acidic residues" evidence="1">
    <location>
        <begin position="95"/>
        <end position="112"/>
    </location>
</feature>
<feature type="region of interest" description="Disordered" evidence="1">
    <location>
        <begin position="81"/>
        <end position="112"/>
    </location>
</feature>
<comment type="caution">
    <text evidence="2">The sequence shown here is derived from an EMBL/GenBank/DDBJ whole genome shotgun (WGS) entry which is preliminary data.</text>
</comment>